<dbReference type="EMBL" id="CP012117">
    <property type="protein sequence ID" value="ANP27674.1"/>
    <property type="molecule type" value="Genomic_DNA"/>
</dbReference>
<feature type="compositionally biased region" description="Basic residues" evidence="1">
    <location>
        <begin position="1"/>
        <end position="13"/>
    </location>
</feature>
<feature type="region of interest" description="Disordered" evidence="1">
    <location>
        <begin position="1"/>
        <end position="40"/>
    </location>
</feature>
<organism evidence="2 3">
    <name type="scientific">Dermabacter vaginalis</name>
    <dbReference type="NCBI Taxonomy" id="1630135"/>
    <lineage>
        <taxon>Bacteria</taxon>
        <taxon>Bacillati</taxon>
        <taxon>Actinomycetota</taxon>
        <taxon>Actinomycetes</taxon>
        <taxon>Micrococcales</taxon>
        <taxon>Dermabacteraceae</taxon>
        <taxon>Dermabacter</taxon>
    </lineage>
</organism>
<sequence length="40" mass="4647">MPKREFRRVRRATPKIGQEELKGSQRSAKKRGLAQNNVPK</sequence>
<protein>
    <submittedName>
        <fullName evidence="2">Uncharacterized protein</fullName>
    </submittedName>
</protein>
<accession>A0A1B0ZI81</accession>
<dbReference type="STRING" id="1630135.DAD186_11240"/>
<gene>
    <name evidence="2" type="ORF">DAD186_11240</name>
</gene>
<evidence type="ECO:0000256" key="1">
    <source>
        <dbReference type="SAM" id="MobiDB-lite"/>
    </source>
</evidence>
<reference evidence="2 3" key="1">
    <citation type="submission" date="2015-06" db="EMBL/GenBank/DDBJ databases">
        <title>Investigation of pathophysiology for high-risk pregnancy and development of treatment modality based on it.</title>
        <authorList>
            <person name="Kim B.-C."/>
            <person name="Lim S."/>
        </authorList>
    </citation>
    <scope>NUCLEOTIDE SEQUENCE [LARGE SCALE GENOMIC DNA]</scope>
    <source>
        <strain evidence="2 3">AD1-86</strain>
    </source>
</reference>
<dbReference type="Proteomes" id="UP000092596">
    <property type="component" value="Chromosome"/>
</dbReference>
<evidence type="ECO:0000313" key="3">
    <source>
        <dbReference type="Proteomes" id="UP000092596"/>
    </source>
</evidence>
<proteinExistence type="predicted"/>
<name>A0A1B0ZI81_9MICO</name>
<dbReference type="AlphaFoldDB" id="A0A1B0ZI81"/>
<evidence type="ECO:0000313" key="2">
    <source>
        <dbReference type="EMBL" id="ANP27674.1"/>
    </source>
</evidence>
<dbReference type="KEGG" id="dva:DAD186_11240"/>